<dbReference type="PANTHER" id="PTHR10535:SF2">
    <property type="entry name" value="DNA-DIRECTED RNA POLYMERASE V SUBUNIT 5A"/>
    <property type="match status" value="1"/>
</dbReference>
<dbReference type="FunFam" id="3.90.940.20:FF:000001">
    <property type="entry name" value="DNA-directed RNA polymerases I, II, and III subunit RPABC1"/>
    <property type="match status" value="1"/>
</dbReference>
<dbReference type="GO" id="GO:0006366">
    <property type="term" value="P:transcription by RNA polymerase II"/>
    <property type="evidence" value="ECO:0007669"/>
    <property type="project" value="TreeGrafter"/>
</dbReference>
<evidence type="ECO:0000256" key="2">
    <source>
        <dbReference type="ARBA" id="ARBA00023242"/>
    </source>
</evidence>
<dbReference type="Gene3D" id="3.40.1340.10">
    <property type="entry name" value="RNA polymerase, Rpb5, N-terminal domain"/>
    <property type="match status" value="1"/>
</dbReference>
<dbReference type="Pfam" id="PF03871">
    <property type="entry name" value="RNA_pol_Rpb5_N"/>
    <property type="match status" value="1"/>
</dbReference>
<feature type="domain" description="RNA polymerase subunit H/Rpb5 C-terminal" evidence="4">
    <location>
        <begin position="157"/>
        <end position="229"/>
    </location>
</feature>
<dbReference type="GO" id="GO:0006362">
    <property type="term" value="P:transcription elongation by RNA polymerase I"/>
    <property type="evidence" value="ECO:0007669"/>
    <property type="project" value="TreeGrafter"/>
</dbReference>
<comment type="similarity">
    <text evidence="3">Belongs to the archaeal Rpo5/eukaryotic RPB5 RNA polymerase subunit family.</text>
</comment>
<dbReference type="Gene3D" id="3.90.940.20">
    <property type="entry name" value="RPB5-like RNA polymerase subunit"/>
    <property type="match status" value="1"/>
</dbReference>
<evidence type="ECO:0000313" key="7">
    <source>
        <dbReference type="Proteomes" id="UP000092600"/>
    </source>
</evidence>
<accession>A0A199VC65</accession>
<evidence type="ECO:0000313" key="6">
    <source>
        <dbReference type="EMBL" id="OAY74461.1"/>
    </source>
</evidence>
<name>A0A199VC65_ANACO</name>
<keyword evidence="2" id="KW-0539">Nucleus</keyword>
<dbReference type="GO" id="GO:0003899">
    <property type="term" value="F:DNA-directed RNA polymerase activity"/>
    <property type="evidence" value="ECO:0007669"/>
    <property type="project" value="InterPro"/>
</dbReference>
<comment type="caution">
    <text evidence="6">The sequence shown here is derived from an EMBL/GenBank/DDBJ whole genome shotgun (WGS) entry which is preliminary data.</text>
</comment>
<reference evidence="6 7" key="1">
    <citation type="journal article" date="2016" name="DNA Res.">
        <title>The draft genome of MD-2 pineapple using hybrid error correction of long reads.</title>
        <authorList>
            <person name="Redwan R.M."/>
            <person name="Saidin A."/>
            <person name="Kumar S.V."/>
        </authorList>
    </citation>
    <scope>NUCLEOTIDE SEQUENCE [LARGE SCALE GENOMIC DNA]</scope>
    <source>
        <strain evidence="7">cv. MD2</strain>
        <tissue evidence="6">Leaf</tissue>
    </source>
</reference>
<dbReference type="InterPro" id="IPR036710">
    <property type="entry name" value="RNA_pol_Rpb5_N_sf"/>
</dbReference>
<dbReference type="Proteomes" id="UP000092600">
    <property type="component" value="Unassembled WGS sequence"/>
</dbReference>
<evidence type="ECO:0000256" key="3">
    <source>
        <dbReference type="ARBA" id="ARBA00025765"/>
    </source>
</evidence>
<dbReference type="AlphaFoldDB" id="A0A199VC65"/>
<dbReference type="Pfam" id="PF01191">
    <property type="entry name" value="RNA_pol_Rpb5_C"/>
    <property type="match status" value="1"/>
</dbReference>
<dbReference type="PANTHER" id="PTHR10535">
    <property type="entry name" value="DNA-DIRECTED RNA POLYMERASES I, II, AND III SUBUNIT RPABC1"/>
    <property type="match status" value="1"/>
</dbReference>
<evidence type="ECO:0000256" key="1">
    <source>
        <dbReference type="ARBA" id="ARBA00004123"/>
    </source>
</evidence>
<dbReference type="InterPro" id="IPR014381">
    <property type="entry name" value="Arch_Rpo5/euc_Rpb5"/>
</dbReference>
<protein>
    <submittedName>
        <fullName evidence="6">DNA-directed RNA polymerase V subunit 5A</fullName>
    </submittedName>
</protein>
<dbReference type="GO" id="GO:0055029">
    <property type="term" value="C:nuclear DNA-directed RNA polymerase complex"/>
    <property type="evidence" value="ECO:0007669"/>
    <property type="project" value="UniProtKB-ARBA"/>
</dbReference>
<keyword evidence="6" id="KW-0804">Transcription</keyword>
<evidence type="ECO:0000259" key="4">
    <source>
        <dbReference type="Pfam" id="PF01191"/>
    </source>
</evidence>
<evidence type="ECO:0000259" key="5">
    <source>
        <dbReference type="Pfam" id="PF03871"/>
    </source>
</evidence>
<dbReference type="STRING" id="4615.A0A199VC65"/>
<keyword evidence="6" id="KW-0240">DNA-directed RNA polymerase</keyword>
<dbReference type="InterPro" id="IPR005571">
    <property type="entry name" value="RNA_pol_Rpb5_N"/>
</dbReference>
<sequence length="230" mass="25693">MAEAGGGGGGGEGCCLSAMVESGEEGGGVESHRYYLARRTLLEMLADRRYDVSPIPGGAAQTLAEFRAWWLDKPDLDRLSFSAALLSNPSQKVRVIFCGTDPVKVSTIREIYKGLKNESSTRLILVVQSKMTFKSREAIKDIFSSKVEIFQITDLLVNITKHFLIPKHEVLTQEEKNELLKKYSVEDKQLPRMLETDAIARYYGLEKGTVMKVTYDGELTGSHVTYRCIM</sequence>
<feature type="domain" description="RNA polymerase Rpb5 N-terminal" evidence="5">
    <location>
        <begin position="30"/>
        <end position="113"/>
    </location>
</feature>
<dbReference type="EMBL" id="LSRQ01002399">
    <property type="protein sequence ID" value="OAY74461.1"/>
    <property type="molecule type" value="Genomic_DNA"/>
</dbReference>
<dbReference type="InterPro" id="IPR000783">
    <property type="entry name" value="RNA_pol_subH/Rpb5_C"/>
</dbReference>
<dbReference type="SUPFAM" id="SSF55287">
    <property type="entry name" value="RPB5-like RNA polymerase subunit"/>
    <property type="match status" value="1"/>
</dbReference>
<dbReference type="InterPro" id="IPR035913">
    <property type="entry name" value="RPB5-like_sf"/>
</dbReference>
<dbReference type="GO" id="GO:0042797">
    <property type="term" value="P:tRNA transcription by RNA polymerase III"/>
    <property type="evidence" value="ECO:0007669"/>
    <property type="project" value="TreeGrafter"/>
</dbReference>
<proteinExistence type="inferred from homology"/>
<organism evidence="6 7">
    <name type="scientific">Ananas comosus</name>
    <name type="common">Pineapple</name>
    <name type="synonym">Ananas ananas</name>
    <dbReference type="NCBI Taxonomy" id="4615"/>
    <lineage>
        <taxon>Eukaryota</taxon>
        <taxon>Viridiplantae</taxon>
        <taxon>Streptophyta</taxon>
        <taxon>Embryophyta</taxon>
        <taxon>Tracheophyta</taxon>
        <taxon>Spermatophyta</taxon>
        <taxon>Magnoliopsida</taxon>
        <taxon>Liliopsida</taxon>
        <taxon>Poales</taxon>
        <taxon>Bromeliaceae</taxon>
        <taxon>Bromelioideae</taxon>
        <taxon>Ananas</taxon>
    </lineage>
</organism>
<dbReference type="GO" id="GO:0003677">
    <property type="term" value="F:DNA binding"/>
    <property type="evidence" value="ECO:0007669"/>
    <property type="project" value="InterPro"/>
</dbReference>
<dbReference type="PIRSF" id="PIRSF000747">
    <property type="entry name" value="RPB5"/>
    <property type="match status" value="1"/>
</dbReference>
<gene>
    <name evidence="6" type="ORF">ACMD2_06828</name>
</gene>
<dbReference type="SUPFAM" id="SSF53036">
    <property type="entry name" value="Eukaryotic RPB5 N-terminal domain"/>
    <property type="match status" value="1"/>
</dbReference>
<comment type="subcellular location">
    <subcellularLocation>
        <location evidence="1">Nucleus</location>
    </subcellularLocation>
</comment>